<name>A0A9P8PZW5_9ASCO</name>
<dbReference type="InterPro" id="IPR007902">
    <property type="entry name" value="Chl4/mis15/CENP-N"/>
</dbReference>
<dbReference type="GO" id="GO:0007059">
    <property type="term" value="P:chromosome segregation"/>
    <property type="evidence" value="ECO:0007669"/>
    <property type="project" value="InterPro"/>
</dbReference>
<protein>
    <submittedName>
        <fullName evidence="1">Uncharacterized protein</fullName>
    </submittedName>
</protein>
<dbReference type="OrthoDB" id="6585699at2759"/>
<reference evidence="1" key="2">
    <citation type="submission" date="2021-01" db="EMBL/GenBank/DDBJ databases">
        <authorList>
            <person name="Schikora-Tamarit M.A."/>
        </authorList>
    </citation>
    <scope>NUCLEOTIDE SEQUENCE</scope>
    <source>
        <strain evidence="1">CBS6341</strain>
    </source>
</reference>
<accession>A0A9P8PZW5</accession>
<dbReference type="EMBL" id="JAEUBF010000076">
    <property type="protein sequence ID" value="KAH3680650.1"/>
    <property type="molecule type" value="Genomic_DNA"/>
</dbReference>
<comment type="caution">
    <text evidence="1">The sequence shown here is derived from an EMBL/GenBank/DDBJ whole genome shotgun (WGS) entry which is preliminary data.</text>
</comment>
<organism evidence="1 2">
    <name type="scientific">Wickerhamomyces mucosus</name>
    <dbReference type="NCBI Taxonomy" id="1378264"/>
    <lineage>
        <taxon>Eukaryota</taxon>
        <taxon>Fungi</taxon>
        <taxon>Dikarya</taxon>
        <taxon>Ascomycota</taxon>
        <taxon>Saccharomycotina</taxon>
        <taxon>Saccharomycetes</taxon>
        <taxon>Phaffomycetales</taxon>
        <taxon>Wickerhamomycetaceae</taxon>
        <taxon>Wickerhamomyces</taxon>
    </lineage>
</organism>
<dbReference type="AlphaFoldDB" id="A0A9P8PZW5"/>
<dbReference type="GO" id="GO:0034080">
    <property type="term" value="P:CENP-A containing chromatin assembly"/>
    <property type="evidence" value="ECO:0007669"/>
    <property type="project" value="InterPro"/>
</dbReference>
<keyword evidence="2" id="KW-1185">Reference proteome</keyword>
<evidence type="ECO:0000313" key="2">
    <source>
        <dbReference type="Proteomes" id="UP000769528"/>
    </source>
</evidence>
<dbReference type="Pfam" id="PF05238">
    <property type="entry name" value="CENP-N"/>
    <property type="match status" value="1"/>
</dbReference>
<dbReference type="Proteomes" id="UP000769528">
    <property type="component" value="Unassembled WGS sequence"/>
</dbReference>
<gene>
    <name evidence="1" type="ORF">WICMUC_000207</name>
</gene>
<evidence type="ECO:0000313" key="1">
    <source>
        <dbReference type="EMBL" id="KAH3680650.1"/>
    </source>
</evidence>
<proteinExistence type="predicted"/>
<reference evidence="1" key="1">
    <citation type="journal article" date="2021" name="Open Biol.">
        <title>Shared evolutionary footprints suggest mitochondrial oxidative damage underlies multiple complex I losses in fungi.</title>
        <authorList>
            <person name="Schikora-Tamarit M.A."/>
            <person name="Marcet-Houben M."/>
            <person name="Nosek J."/>
            <person name="Gabaldon T."/>
        </authorList>
    </citation>
    <scope>NUCLEOTIDE SEQUENCE</scope>
    <source>
        <strain evidence="1">CBS6341</strain>
    </source>
</reference>
<sequence length="372" mass="43529">MITDDYIPNVSTYKTLSKLSGQSLINLLKLWQDNELTKVNNQKLLTKFLQTYYKDNSSKKIYKKRQIIDKFIEFYPKGLNLLQISQIDIKWIKETLNLLWFKSMSNKFLKIGSFNDEFIIKLSNQISKFYLNHIKLEKIDNQFLILRIQLFDLNSSSSLSSSLNFFKTQSPIFIIIPQNSKNLIHNNSNSLNIIFQSLSKILDIDFQNSISNQNYFKSLNSILKLNSIQTQNLGIWNIYNSNSIDISPFDDLSKHDTLNLNNIKNLNNLNEKFKEISWLRFKSSSVIKRPNDDQLDYYKSKIPFQFKTFQLQNKFINSININLKLKGNDIFAGIHELTDLGYLNVETLPNWLTGEDSTNEVEINEDLNINLI</sequence>
<dbReference type="Gene3D" id="3.10.20.720">
    <property type="match status" value="1"/>
</dbReference>